<evidence type="ECO:0000256" key="2">
    <source>
        <dbReference type="SAM" id="SignalP"/>
    </source>
</evidence>
<gene>
    <name evidence="3" type="ORF">E1261_04015</name>
</gene>
<sequence length="161" mass="16379">MTLRRIHLAAGAVLAGLALTLSGCSDSGSTDAGKQPTQQSAPSVPTTSGAPEVDTAGDGSAEGFCAAVESGGGVDLGKWNQPQNDPELRAKLIKRFEALADAAPADLKPAMQDVAKGYGLVSSGKVSEGDQATITKFATAIQTLNKWLQTNCPNLKLPTAG</sequence>
<evidence type="ECO:0000313" key="3">
    <source>
        <dbReference type="EMBL" id="TDC34327.1"/>
    </source>
</evidence>
<accession>A0A4R4QFK1</accession>
<keyword evidence="2" id="KW-0732">Signal</keyword>
<feature type="region of interest" description="Disordered" evidence="1">
    <location>
        <begin position="25"/>
        <end position="64"/>
    </location>
</feature>
<name>A0A4R4QFK1_9ACTN</name>
<organism evidence="3 4">
    <name type="scientific">Kribbella albertanoniae</name>
    <dbReference type="NCBI Taxonomy" id="1266829"/>
    <lineage>
        <taxon>Bacteria</taxon>
        <taxon>Bacillati</taxon>
        <taxon>Actinomycetota</taxon>
        <taxon>Actinomycetes</taxon>
        <taxon>Propionibacteriales</taxon>
        <taxon>Kribbellaceae</taxon>
        <taxon>Kribbella</taxon>
    </lineage>
</organism>
<dbReference type="EMBL" id="SMKA01000008">
    <property type="protein sequence ID" value="TDC34327.1"/>
    <property type="molecule type" value="Genomic_DNA"/>
</dbReference>
<feature type="chain" id="PRO_5039597482" description="DUF732 domain-containing protein" evidence="2">
    <location>
        <begin position="28"/>
        <end position="161"/>
    </location>
</feature>
<protein>
    <recommendedName>
        <fullName evidence="5">DUF732 domain-containing protein</fullName>
    </recommendedName>
</protein>
<feature type="signal peptide" evidence="2">
    <location>
        <begin position="1"/>
        <end position="27"/>
    </location>
</feature>
<dbReference type="AlphaFoldDB" id="A0A4R4QFK1"/>
<evidence type="ECO:0000313" key="4">
    <source>
        <dbReference type="Proteomes" id="UP000295075"/>
    </source>
</evidence>
<dbReference type="Proteomes" id="UP000295075">
    <property type="component" value="Unassembled WGS sequence"/>
</dbReference>
<evidence type="ECO:0000256" key="1">
    <source>
        <dbReference type="SAM" id="MobiDB-lite"/>
    </source>
</evidence>
<reference evidence="3 4" key="1">
    <citation type="submission" date="2019-03" db="EMBL/GenBank/DDBJ databases">
        <title>Draft genome sequences of novel Actinobacteria.</title>
        <authorList>
            <person name="Sahin N."/>
            <person name="Ay H."/>
            <person name="Saygin H."/>
        </authorList>
    </citation>
    <scope>NUCLEOTIDE SEQUENCE [LARGE SCALE GENOMIC DNA]</scope>
    <source>
        <strain evidence="3 4">JCM 30547</strain>
    </source>
</reference>
<keyword evidence="4" id="KW-1185">Reference proteome</keyword>
<dbReference type="PROSITE" id="PS51257">
    <property type="entry name" value="PROKAR_LIPOPROTEIN"/>
    <property type="match status" value="1"/>
</dbReference>
<proteinExistence type="predicted"/>
<dbReference type="RefSeq" id="WP_132401996.1">
    <property type="nucleotide sequence ID" value="NZ_SMKA01000008.1"/>
</dbReference>
<comment type="caution">
    <text evidence="3">The sequence shown here is derived from an EMBL/GenBank/DDBJ whole genome shotgun (WGS) entry which is preliminary data.</text>
</comment>
<evidence type="ECO:0008006" key="5">
    <source>
        <dbReference type="Google" id="ProtNLM"/>
    </source>
</evidence>
<feature type="compositionally biased region" description="Polar residues" evidence="1">
    <location>
        <begin position="25"/>
        <end position="49"/>
    </location>
</feature>